<keyword evidence="2" id="KW-1185">Reference proteome</keyword>
<dbReference type="AlphaFoldDB" id="A0A494Z3K1"/>
<proteinExistence type="predicted"/>
<evidence type="ECO:0000313" key="2">
    <source>
        <dbReference type="Proteomes" id="UP000281813"/>
    </source>
</evidence>
<comment type="caution">
    <text evidence="1">The sequence shown here is derived from an EMBL/GenBank/DDBJ whole genome shotgun (WGS) entry which is preliminary data.</text>
</comment>
<dbReference type="Proteomes" id="UP000281813">
    <property type="component" value="Unassembled WGS sequence"/>
</dbReference>
<protein>
    <submittedName>
        <fullName evidence="1">Uncharacterized protein</fullName>
    </submittedName>
</protein>
<name>A0A494Z3K1_9BACI</name>
<organism evidence="1 2">
    <name type="scientific">Oceanobacillus bengalensis</name>
    <dbReference type="NCBI Taxonomy" id="1435466"/>
    <lineage>
        <taxon>Bacteria</taxon>
        <taxon>Bacillati</taxon>
        <taxon>Bacillota</taxon>
        <taxon>Bacilli</taxon>
        <taxon>Bacillales</taxon>
        <taxon>Bacillaceae</taxon>
        <taxon>Oceanobacillus</taxon>
    </lineage>
</organism>
<dbReference type="RefSeq" id="WP_121129335.1">
    <property type="nucleotide sequence ID" value="NZ_JBHUFK010000041.1"/>
</dbReference>
<accession>A0A494Z3K1</accession>
<sequence length="124" mass="14596">MIRFLSNKKIKTKGIRMMNTNGLARGYMSKNKSGEDFLLHVGKCAERQLKEWDDRYEVNIMKLANYEFVVIGEEKYYHMQLTIEEIRLLQGKSPYALNQEIWTELENQGLAIVRGFGNYVERVL</sequence>
<gene>
    <name evidence="1" type="ORF">D8M05_05150</name>
</gene>
<evidence type="ECO:0000313" key="1">
    <source>
        <dbReference type="EMBL" id="RKQ17062.1"/>
    </source>
</evidence>
<dbReference type="EMBL" id="RBZO01000006">
    <property type="protein sequence ID" value="RKQ17062.1"/>
    <property type="molecule type" value="Genomic_DNA"/>
</dbReference>
<reference evidence="1 2" key="1">
    <citation type="journal article" date="2015" name="Antonie Van Leeuwenhoek">
        <title>Oceanobacillus bengalensis sp. nov., a bacterium isolated from seawater of the Bay of Bengal.</title>
        <authorList>
            <person name="Yongchang O."/>
            <person name="Xiang W."/>
            <person name="Wang G."/>
        </authorList>
    </citation>
    <scope>NUCLEOTIDE SEQUENCE [LARGE SCALE GENOMIC DNA]</scope>
    <source>
        <strain evidence="1 2">MCCC 1K00260</strain>
    </source>
</reference>